<dbReference type="OrthoDB" id="6119156at2"/>
<protein>
    <recommendedName>
        <fullName evidence="3">Lipoprotein</fullName>
    </recommendedName>
</protein>
<dbReference type="STRING" id="64969.SAMN02745127_02603"/>
<dbReference type="AlphaFoldDB" id="A0A1T4RVZ7"/>
<dbReference type="EMBL" id="MTSM01000022">
    <property type="protein sequence ID" value="OPX54564.1"/>
    <property type="molecule type" value="Genomic_DNA"/>
</dbReference>
<dbReference type="RefSeq" id="WP_078746142.1">
    <property type="nucleotide sequence ID" value="NZ_FUXG01000021.1"/>
</dbReference>
<proteinExistence type="predicted"/>
<organism evidence="1 2">
    <name type="scientific">Oceanospirillum multiglobuliferum</name>
    <dbReference type="NCBI Taxonomy" id="64969"/>
    <lineage>
        <taxon>Bacteria</taxon>
        <taxon>Pseudomonadati</taxon>
        <taxon>Pseudomonadota</taxon>
        <taxon>Gammaproteobacteria</taxon>
        <taxon>Oceanospirillales</taxon>
        <taxon>Oceanospirillaceae</taxon>
        <taxon>Oceanospirillum</taxon>
    </lineage>
</organism>
<dbReference type="PROSITE" id="PS51257">
    <property type="entry name" value="PROKAR_LIPOPROTEIN"/>
    <property type="match status" value="1"/>
</dbReference>
<keyword evidence="2" id="KW-1185">Reference proteome</keyword>
<dbReference type="Proteomes" id="UP000191418">
    <property type="component" value="Unassembled WGS sequence"/>
</dbReference>
<evidence type="ECO:0000313" key="1">
    <source>
        <dbReference type="EMBL" id="OPX54564.1"/>
    </source>
</evidence>
<sequence length="231" mass="25338">MKTSHYLLATSLAVTLLAGCASDDVQEQPMEQMSEQNVMGGAGPMTLAHINHVRSRWADTPNQVGLLTIAREEAAIARTHAHLAAKKADNTDWVKMHAVHIKHALIPNGEKGPGKGYGLIKAVAGVQKHTMLALEQDDKSQAVALYGEQIVASTDSINMRLEQMYNLVAEILRAPRSENLSSQAHMLAKLSDQVLMGEDLNQDGEIDWRNNEPGLNQTLRYLNDLSQKEAL</sequence>
<gene>
    <name evidence="1" type="ORF">BTE48_13350</name>
</gene>
<evidence type="ECO:0000313" key="2">
    <source>
        <dbReference type="Proteomes" id="UP000191418"/>
    </source>
</evidence>
<evidence type="ECO:0008006" key="3">
    <source>
        <dbReference type="Google" id="ProtNLM"/>
    </source>
</evidence>
<reference evidence="1 2" key="1">
    <citation type="submission" date="2017-01" db="EMBL/GenBank/DDBJ databases">
        <title>Genome Sequencing of a Marine Spirillum, Oceanospirillum multiglobuliferum ATCC 33336, from Japan.</title>
        <authorList>
            <person name="Carney J.G."/>
            <person name="Trachtenberg A.M."/>
            <person name="Rheaume B.A."/>
            <person name="Linnane J.D."/>
            <person name="Pitts N.L."/>
            <person name="Mykles D.L."/>
            <person name="Maclea K.S."/>
        </authorList>
    </citation>
    <scope>NUCLEOTIDE SEQUENCE [LARGE SCALE GENOMIC DNA]</scope>
    <source>
        <strain evidence="1 2">ATCC 33336</strain>
    </source>
</reference>
<accession>A0A1T4RVZ7</accession>
<comment type="caution">
    <text evidence="1">The sequence shown here is derived from an EMBL/GenBank/DDBJ whole genome shotgun (WGS) entry which is preliminary data.</text>
</comment>
<name>A0A1T4RVZ7_9GAMM</name>